<gene>
    <name evidence="3" type="ORF">GCM10023230_02900</name>
</gene>
<dbReference type="Pfam" id="PF01476">
    <property type="entry name" value="LysM"/>
    <property type="match status" value="1"/>
</dbReference>
<protein>
    <recommendedName>
        <fullName evidence="2">LysM domain-containing protein</fullName>
    </recommendedName>
</protein>
<dbReference type="InterPro" id="IPR018392">
    <property type="entry name" value="LysM"/>
</dbReference>
<name>A0ABP8ZJB6_9FLAO</name>
<evidence type="ECO:0000313" key="3">
    <source>
        <dbReference type="EMBL" id="GAA4758301.1"/>
    </source>
</evidence>
<dbReference type="PROSITE" id="PS51782">
    <property type="entry name" value="LYSM"/>
    <property type="match status" value="1"/>
</dbReference>
<accession>A0ABP8ZJB6</accession>
<evidence type="ECO:0000259" key="2">
    <source>
        <dbReference type="PROSITE" id="PS51782"/>
    </source>
</evidence>
<dbReference type="SMART" id="SM00257">
    <property type="entry name" value="LysM"/>
    <property type="match status" value="1"/>
</dbReference>
<sequence length="1087" mass="123157">MNTKYNDFKTHTVKQNETVQDICMSNNISESDLAQANPQIPLASYGGGFFSSEKFKLDIKPGDELKIPFHNEEKDKKGVKTIKGNNTVKVGIWENYEVTDWFEGTPEEDRTEEKVKWDLYYMQNGTKPELVLQKEEGKIRFQEKAVGNKYKVVAYLDEPNLNNGSALLLNVEASEKKEILSIKISDVNNKPINGTLSYGQIINVHVETTGMKGEYIDISLWEDDAKGEGHSDTNKYNEVDKKEKVLIGNKGVAHTQFTLKPDFKKIANAHLSKGDSSEGSQHEYYVTAYASGESKASPNINVRNPDYKEKKNTETQDHLNGNKPKPSAPDYKGPAKNEQPKPATSDQTGISAIYITDDKGVKLTKSAYGKTIRVYVASKGLKNKKVRLWLYEHDTFDSNDELYSKDIIITSDLCYDNIKLTEKMQTKGNEYEIGEGISQELFARAKIMDVPAHIISKSLKADVTSTVVDVAESTTVAKVADSKVEAPKGNSCGEKFCIKKGDKSELIREINIRLAGFGGNVPTDEFTDRTEKMIKQFQRDYMKVPETGKVCGNVLLAIDDFSLKFDISTAIWNQLKCSCSTKGKQVISKLRGIKELNSCSGFGDSTGKDTYGGNAKSEKFHRYEYPGIHRSLLFGIKALQFYFSKQTTYKIDQITSGYRCRFKNYTTTNHQGKAIDIQFSKGDWQIRGEQKKNLEPLRDIRDSLYIKYLGAQKEWPAKNLFSIEPIDLLYDKKGNVRFDHTFSWIHVDVREFDSKYLEDKYFCKNSTSLNSKSIMQLARESGYENTCACMAPKAVVEPPKKETKSGCYCKKDLTEDLLKKIASNATDANVKKYLDGFNKTFDKFKMDSCLKKAHFFGQVIVESGSFKYNVEQGSAEYLAKYGGWHGRGLIQLTSKANYEEFEKAIGEDFTSSEKNRDKVAESPYAVYSAGWFWDNRSLNDLAANNDFIYICYKVNGGFNHIDDRLKSVKKGFEVLYDSCVNDKNKKTDYKFSESKAYNVKKAAFAWGLWHDSAFDKKGCEKSKEKAIEGYQRYVDMTTSTDDETNWYGISGLSEFSDLVYTKVISGKVKKFVNVRKAAEKRLKDLKK</sequence>
<dbReference type="EMBL" id="BAABIP010000005">
    <property type="protein sequence ID" value="GAA4758301.1"/>
    <property type="molecule type" value="Genomic_DNA"/>
</dbReference>
<comment type="caution">
    <text evidence="3">The sequence shown here is derived from an EMBL/GenBank/DDBJ whole genome shotgun (WGS) entry which is preliminary data.</text>
</comment>
<dbReference type="Gene3D" id="1.10.530.10">
    <property type="match status" value="1"/>
</dbReference>
<dbReference type="RefSeq" id="WP_264542766.1">
    <property type="nucleotide sequence ID" value="NZ_BAABIP010000005.1"/>
</dbReference>
<dbReference type="Gene3D" id="3.10.350.10">
    <property type="entry name" value="LysM domain"/>
    <property type="match status" value="1"/>
</dbReference>
<dbReference type="InterPro" id="IPR023346">
    <property type="entry name" value="Lysozyme-like_dom_sf"/>
</dbReference>
<keyword evidence="4" id="KW-1185">Reference proteome</keyword>
<dbReference type="InterPro" id="IPR036779">
    <property type="entry name" value="LysM_dom_sf"/>
</dbReference>
<dbReference type="SUPFAM" id="SSF53955">
    <property type="entry name" value="Lysozyme-like"/>
    <property type="match status" value="1"/>
</dbReference>
<evidence type="ECO:0000256" key="1">
    <source>
        <dbReference type="SAM" id="MobiDB-lite"/>
    </source>
</evidence>
<dbReference type="CDD" id="cd00118">
    <property type="entry name" value="LysM"/>
    <property type="match status" value="1"/>
</dbReference>
<proteinExistence type="predicted"/>
<evidence type="ECO:0000313" key="4">
    <source>
        <dbReference type="Proteomes" id="UP001500141"/>
    </source>
</evidence>
<feature type="region of interest" description="Disordered" evidence="1">
    <location>
        <begin position="312"/>
        <end position="349"/>
    </location>
</feature>
<reference evidence="4" key="1">
    <citation type="journal article" date="2019" name="Int. J. Syst. Evol. Microbiol.">
        <title>The Global Catalogue of Microorganisms (GCM) 10K type strain sequencing project: providing services to taxonomists for standard genome sequencing and annotation.</title>
        <authorList>
            <consortium name="The Broad Institute Genomics Platform"/>
            <consortium name="The Broad Institute Genome Sequencing Center for Infectious Disease"/>
            <person name="Wu L."/>
            <person name="Ma J."/>
        </authorList>
    </citation>
    <scope>NUCLEOTIDE SEQUENCE [LARGE SCALE GENOMIC DNA]</scope>
    <source>
        <strain evidence="4">JCM 18198</strain>
    </source>
</reference>
<feature type="domain" description="LysM" evidence="2">
    <location>
        <begin position="9"/>
        <end position="67"/>
    </location>
</feature>
<dbReference type="Proteomes" id="UP001500141">
    <property type="component" value="Unassembled WGS sequence"/>
</dbReference>
<organism evidence="3 4">
    <name type="scientific">Flavobacterium hankyongi</name>
    <dbReference type="NCBI Taxonomy" id="1176532"/>
    <lineage>
        <taxon>Bacteria</taxon>
        <taxon>Pseudomonadati</taxon>
        <taxon>Bacteroidota</taxon>
        <taxon>Flavobacteriia</taxon>
        <taxon>Flavobacteriales</taxon>
        <taxon>Flavobacteriaceae</taxon>
        <taxon>Flavobacterium</taxon>
    </lineage>
</organism>